<dbReference type="InterPro" id="IPR006527">
    <property type="entry name" value="F-box-assoc_dom_typ1"/>
</dbReference>
<dbReference type="PANTHER" id="PTHR31672:SF13">
    <property type="entry name" value="F-BOX PROTEIN CPR30-LIKE"/>
    <property type="match status" value="1"/>
</dbReference>
<feature type="domain" description="F-box associated beta-propeller type 1" evidence="1">
    <location>
        <begin position="122"/>
        <end position="222"/>
    </location>
</feature>
<name>A0A2P5EDT4_TREOI</name>
<reference evidence="3" key="1">
    <citation type="submission" date="2016-06" db="EMBL/GenBank/DDBJ databases">
        <title>Parallel loss of symbiosis genes in relatives of nitrogen-fixing non-legume Parasponia.</title>
        <authorList>
            <person name="Van Velzen R."/>
            <person name="Holmer R."/>
            <person name="Bu F."/>
            <person name="Rutten L."/>
            <person name="Van Zeijl A."/>
            <person name="Liu W."/>
            <person name="Santuari L."/>
            <person name="Cao Q."/>
            <person name="Sharma T."/>
            <person name="Shen D."/>
            <person name="Roswanjaya Y."/>
            <person name="Wardhani T."/>
            <person name="Kalhor M.S."/>
            <person name="Jansen J."/>
            <person name="Van den Hoogen J."/>
            <person name="Gungor B."/>
            <person name="Hartog M."/>
            <person name="Hontelez J."/>
            <person name="Verver J."/>
            <person name="Yang W.-C."/>
            <person name="Schijlen E."/>
            <person name="Repin R."/>
            <person name="Schilthuizen M."/>
            <person name="Schranz E."/>
            <person name="Heidstra R."/>
            <person name="Miyata K."/>
            <person name="Fedorova E."/>
            <person name="Kohlen W."/>
            <person name="Bisseling T."/>
            <person name="Smit S."/>
            <person name="Geurts R."/>
        </authorList>
    </citation>
    <scope>NUCLEOTIDE SEQUENCE [LARGE SCALE GENOMIC DNA]</scope>
    <source>
        <strain evidence="3">cv. RG33-2</strain>
    </source>
</reference>
<accession>A0A2P5EDT4</accession>
<comment type="caution">
    <text evidence="2">The sequence shown here is derived from an EMBL/GenBank/DDBJ whole genome shotgun (WGS) entry which is preliminary data.</text>
</comment>
<keyword evidence="3" id="KW-1185">Reference proteome</keyword>
<dbReference type="InterPro" id="IPR017451">
    <property type="entry name" value="F-box-assoc_interact_dom"/>
</dbReference>
<dbReference type="NCBIfam" id="TIGR01640">
    <property type="entry name" value="F_box_assoc_1"/>
    <property type="match status" value="1"/>
</dbReference>
<dbReference type="OrthoDB" id="1867694at2759"/>
<dbReference type="AlphaFoldDB" id="A0A2P5EDT4"/>
<dbReference type="EMBL" id="JXTC01000174">
    <property type="protein sequence ID" value="PON83698.1"/>
    <property type="molecule type" value="Genomic_DNA"/>
</dbReference>
<dbReference type="InterPro" id="IPR011043">
    <property type="entry name" value="Gal_Oxase/kelch_b-propeller"/>
</dbReference>
<evidence type="ECO:0000313" key="3">
    <source>
        <dbReference type="Proteomes" id="UP000237000"/>
    </source>
</evidence>
<dbReference type="Proteomes" id="UP000237000">
    <property type="component" value="Unassembled WGS sequence"/>
</dbReference>
<dbReference type="InParanoid" id="A0A2P5EDT4"/>
<evidence type="ECO:0000259" key="1">
    <source>
        <dbReference type="Pfam" id="PF07734"/>
    </source>
</evidence>
<dbReference type="PANTHER" id="PTHR31672">
    <property type="entry name" value="BNACNNG10540D PROTEIN"/>
    <property type="match status" value="1"/>
</dbReference>
<protein>
    <submittedName>
        <fullName evidence="2">F-box associated domain, type</fullName>
    </submittedName>
</protein>
<evidence type="ECO:0000313" key="2">
    <source>
        <dbReference type="EMBL" id="PON83698.1"/>
    </source>
</evidence>
<gene>
    <name evidence="2" type="ORF">TorRG33x02_205040</name>
</gene>
<dbReference type="InterPro" id="IPR050796">
    <property type="entry name" value="SCF_F-box_component"/>
</dbReference>
<organism evidence="2 3">
    <name type="scientific">Trema orientale</name>
    <name type="common">Charcoal tree</name>
    <name type="synonym">Celtis orientalis</name>
    <dbReference type="NCBI Taxonomy" id="63057"/>
    <lineage>
        <taxon>Eukaryota</taxon>
        <taxon>Viridiplantae</taxon>
        <taxon>Streptophyta</taxon>
        <taxon>Embryophyta</taxon>
        <taxon>Tracheophyta</taxon>
        <taxon>Spermatophyta</taxon>
        <taxon>Magnoliopsida</taxon>
        <taxon>eudicotyledons</taxon>
        <taxon>Gunneridae</taxon>
        <taxon>Pentapetalae</taxon>
        <taxon>rosids</taxon>
        <taxon>fabids</taxon>
        <taxon>Rosales</taxon>
        <taxon>Cannabaceae</taxon>
        <taxon>Trema</taxon>
    </lineage>
</organism>
<dbReference type="Pfam" id="PF07734">
    <property type="entry name" value="FBA_1"/>
    <property type="match status" value="1"/>
</dbReference>
<dbReference type="SUPFAM" id="SSF50965">
    <property type="entry name" value="Galactose oxidase, central domain"/>
    <property type="match status" value="1"/>
</dbReference>
<proteinExistence type="predicted"/>
<sequence length="281" mass="31952">MHHNRHRAPHILASLEGYIDHDEWSHRVFLFGCYGNFDRVSELRLPVSPASERRKSLVVEGSDYGVLCLSRFGEDPGTIYLCNPATKQVKALPSLPVPSSNQKCQLGFGYDPLTDDFKHTSRLSCSLVLNGCVHWMLHFGSWRRWPRDLFTGIVAFDLNTEEFRLIETPVGGVVRAVAKLSECLSLIACDNNMSSFINIWVMREYGDSNSWTKQVTIDTTEHELISSCPQPLGFASNGFMLLAGVDGFYWYDPNSNTVKTWLSPRMNVWEFTPYVESIFQI</sequence>